<dbReference type="InterPro" id="IPR019349">
    <property type="entry name" value="Ribosomal_mS35_mit"/>
</dbReference>
<dbReference type="AlphaFoldDB" id="A0A811LA47"/>
<dbReference type="EMBL" id="CAJFCW020000005">
    <property type="protein sequence ID" value="CAG9120430.1"/>
    <property type="molecule type" value="Genomic_DNA"/>
</dbReference>
<dbReference type="PANTHER" id="PTHR13490">
    <property type="entry name" value="MITOCHONDRIAL 28S RIBOSOMAL PROTEIN S28"/>
    <property type="match status" value="1"/>
</dbReference>
<accession>A0A811LA47</accession>
<dbReference type="Pfam" id="PF10213">
    <property type="entry name" value="MRP-S28"/>
    <property type="match status" value="1"/>
</dbReference>
<organism evidence="2 3">
    <name type="scientific">Bursaphelenchus okinawaensis</name>
    <dbReference type="NCBI Taxonomy" id="465554"/>
    <lineage>
        <taxon>Eukaryota</taxon>
        <taxon>Metazoa</taxon>
        <taxon>Ecdysozoa</taxon>
        <taxon>Nematoda</taxon>
        <taxon>Chromadorea</taxon>
        <taxon>Rhabditida</taxon>
        <taxon>Tylenchina</taxon>
        <taxon>Tylenchomorpha</taxon>
        <taxon>Aphelenchoidea</taxon>
        <taxon>Aphelenchoididae</taxon>
        <taxon>Bursaphelenchus</taxon>
    </lineage>
</organism>
<dbReference type="PANTHER" id="PTHR13490:SF0">
    <property type="entry name" value="SMALL RIBOSOMAL SUBUNIT PROTEIN MS35"/>
    <property type="match status" value="1"/>
</dbReference>
<evidence type="ECO:0000259" key="1">
    <source>
        <dbReference type="Pfam" id="PF10213"/>
    </source>
</evidence>
<dbReference type="EMBL" id="CAJFDH010000005">
    <property type="protein sequence ID" value="CAD5225081.1"/>
    <property type="molecule type" value="Genomic_DNA"/>
</dbReference>
<protein>
    <recommendedName>
        <fullName evidence="1">Small ribosomal subunit protein mS35 mitochondrial conserved domain-containing protein</fullName>
    </recommendedName>
</protein>
<feature type="domain" description="Small ribosomal subunit protein mS35 mitochondrial conserved" evidence="1">
    <location>
        <begin position="213"/>
        <end position="284"/>
    </location>
</feature>
<dbReference type="Proteomes" id="UP000783686">
    <property type="component" value="Unassembled WGS sequence"/>
</dbReference>
<dbReference type="GO" id="GO:0003735">
    <property type="term" value="F:structural constituent of ribosome"/>
    <property type="evidence" value="ECO:0007669"/>
    <property type="project" value="InterPro"/>
</dbReference>
<gene>
    <name evidence="2" type="ORF">BOKJ2_LOCUS11400</name>
</gene>
<reference evidence="2" key="1">
    <citation type="submission" date="2020-09" db="EMBL/GenBank/DDBJ databases">
        <authorList>
            <person name="Kikuchi T."/>
        </authorList>
    </citation>
    <scope>NUCLEOTIDE SEQUENCE</scope>
    <source>
        <strain evidence="2">SH1</strain>
    </source>
</reference>
<dbReference type="InterPro" id="IPR039848">
    <property type="entry name" value="Ribosomal_mS35_mt"/>
</dbReference>
<dbReference type="GO" id="GO:0005763">
    <property type="term" value="C:mitochondrial small ribosomal subunit"/>
    <property type="evidence" value="ECO:0007669"/>
    <property type="project" value="TreeGrafter"/>
</dbReference>
<evidence type="ECO:0000313" key="3">
    <source>
        <dbReference type="Proteomes" id="UP000614601"/>
    </source>
</evidence>
<keyword evidence="3" id="KW-1185">Reference proteome</keyword>
<dbReference type="Proteomes" id="UP000614601">
    <property type="component" value="Unassembled WGS sequence"/>
</dbReference>
<comment type="caution">
    <text evidence="2">The sequence shown here is derived from an EMBL/GenBank/DDBJ whole genome shotgun (WGS) entry which is preliminary data.</text>
</comment>
<name>A0A811LA47_9BILA</name>
<dbReference type="GO" id="GO:0032543">
    <property type="term" value="P:mitochondrial translation"/>
    <property type="evidence" value="ECO:0007669"/>
    <property type="project" value="InterPro"/>
</dbReference>
<dbReference type="OrthoDB" id="283424at2759"/>
<evidence type="ECO:0000313" key="2">
    <source>
        <dbReference type="EMBL" id="CAD5225081.1"/>
    </source>
</evidence>
<proteinExistence type="predicted"/>
<sequence>MLSKTSTYHLTCRLSSTLAERIAFAGSNAAKDSPEAENLRIESETDQDNAPFREIFLKPKRKLQSQLLIERMTGRAEEVKYSQVDIMDRIAVRTPRKEEMKFDQDWVSVWPAAQSFRSSVVPLPVRMGYCKMKNGRAIRPPFKSEGNLELVKIPNFLHLTPQHIQRHCEVLKQFCTEFPRELKDNESLVHQYYPITRQYSDYVHQGTSLRDIRARVIKIEIKLGDLNLSDRAKEKFRRLVGMRYNEDTDMFTLVTDRCFTRQQNQDYAEYLLTVLVNEAQKVEDWEKLKDRVDNLKVDFKGSKTEEKVFDILSLLKKDENPPSSAKAFDEEKKDSEELKKFSDVWYNYRNTPETPEAARDYGQAVRDMLGLPKVTPEDKNNVEYK</sequence>